<dbReference type="SUPFAM" id="SSF53850">
    <property type="entry name" value="Periplasmic binding protein-like II"/>
    <property type="match status" value="1"/>
</dbReference>
<evidence type="ECO:0000313" key="3">
    <source>
        <dbReference type="EMBL" id="AEG94368.1"/>
    </source>
</evidence>
<dbReference type="PANTHER" id="PTHR42928">
    <property type="entry name" value="TRICARBOXYLATE-BINDING PROTEIN"/>
    <property type="match status" value="1"/>
</dbReference>
<dbReference type="STRING" id="365046.Rta_32560"/>
<evidence type="ECO:0000256" key="1">
    <source>
        <dbReference type="ARBA" id="ARBA00006987"/>
    </source>
</evidence>
<protein>
    <submittedName>
        <fullName evidence="3">Candidate extracytoplasmic binding receptor</fullName>
    </submittedName>
</protein>
<dbReference type="InterPro" id="IPR005064">
    <property type="entry name" value="BUG"/>
</dbReference>
<dbReference type="OrthoDB" id="8678477at2"/>
<dbReference type="KEGG" id="rta:Rta_32560"/>
<reference evidence="4" key="1">
    <citation type="submission" date="2006-01" db="EMBL/GenBank/DDBJ databases">
        <title>Genome of the cyst-dividing bacterium Ramlibacter tataouinensis.</title>
        <authorList>
            <person name="Barakat M."/>
            <person name="Ortet P."/>
            <person name="De Luca G."/>
            <person name="Jourlin-Castelli C."/>
            <person name="Ansaldi M."/>
            <person name="Py B."/>
            <person name="Fichant G."/>
            <person name="Coutinho P."/>
            <person name="Voulhoux R."/>
            <person name="Bastien O."/>
            <person name="Roy S."/>
            <person name="Marechal E."/>
            <person name="Henrissat B."/>
            <person name="Quentin Y."/>
            <person name="Noirot P."/>
            <person name="Filloux A."/>
            <person name="Mejean V."/>
            <person name="DuBow M."/>
            <person name="Barras F."/>
            <person name="Heulin T."/>
        </authorList>
    </citation>
    <scope>NUCLEOTIDE SEQUENCE [LARGE SCALE GENOMIC DNA]</scope>
    <source>
        <strain evidence="4">ATCC BAA-407 / DSM 14655 / LMG 21543 / TTB310</strain>
    </source>
</reference>
<sequence>MNKRHFVRRLAALAAASLLAGGAAAQAFPSKPITLIVPNPPGGLVDGSARLLSEPLARVLNQSVVVDNKGGGSGNVAYGLVARAPADGHTLLTSYSAYHVGNPNLTPKLPWSQKDLVPVALITTATNVIAAHPSVPANTLTEFIAHLKQNPGKLSYASQGNGSLSHIGTEMFKMQTGTSMVHIPYRGSGAAISDVLSGQVQVFITTPPSVMGHVQQGKLKGYAVTGKSRHPGLPNVPTTTEAGLKGFELEAWVGIFAPAGTPAEVVTKLTTGIKQALELPETKTRAAAAGIDLRYLPPAELDALVKRETEFWGKTIKAAGITAD</sequence>
<dbReference type="Pfam" id="PF03401">
    <property type="entry name" value="TctC"/>
    <property type="match status" value="1"/>
</dbReference>
<dbReference type="CDD" id="cd07012">
    <property type="entry name" value="PBP2_Bug_TTT"/>
    <property type="match status" value="1"/>
</dbReference>
<accession>F5XY43</accession>
<feature type="chain" id="PRO_5003334787" evidence="2">
    <location>
        <begin position="26"/>
        <end position="324"/>
    </location>
</feature>
<dbReference type="Gene3D" id="3.40.190.10">
    <property type="entry name" value="Periplasmic binding protein-like II"/>
    <property type="match status" value="1"/>
</dbReference>
<reference evidence="3 4" key="2">
    <citation type="journal article" date="2011" name="PLoS ONE">
        <title>The Cyst-Dividing Bacterium Ramlibacter tataouinensis TTB310 Genome Reveals a Well-Stocked Toolbox for Adaptation to a Desert Environment.</title>
        <authorList>
            <person name="De Luca G."/>
            <person name="Barakat M."/>
            <person name="Ortet P."/>
            <person name="Fochesato S."/>
            <person name="Jourlin-Castelli C."/>
            <person name="Ansaldi M."/>
            <person name="Py B."/>
            <person name="Fichant G."/>
            <person name="Coutinho P.M."/>
            <person name="Voulhoux R."/>
            <person name="Bastien O."/>
            <person name="Marechal E."/>
            <person name="Henrissat B."/>
            <person name="Quentin Y."/>
            <person name="Noirot P."/>
            <person name="Filloux A."/>
            <person name="Mejean V."/>
            <person name="Dubow M.S."/>
            <person name="Barras F."/>
            <person name="Barbe V."/>
            <person name="Weissenbach J."/>
            <person name="Mihalcescu I."/>
            <person name="Vermeglio A."/>
            <person name="Achouak W."/>
            <person name="Heulin T."/>
        </authorList>
    </citation>
    <scope>NUCLEOTIDE SEQUENCE [LARGE SCALE GENOMIC DNA]</scope>
    <source>
        <strain evidence="4">ATCC BAA-407 / DSM 14655 / LMG 21543 / TTB310</strain>
    </source>
</reference>
<keyword evidence="4" id="KW-1185">Reference proteome</keyword>
<dbReference type="RefSeq" id="WP_013902599.1">
    <property type="nucleotide sequence ID" value="NC_015677.1"/>
</dbReference>
<name>F5XY43_RAMTT</name>
<dbReference type="PATRIC" id="fig|365046.3.peg.3328"/>
<keyword evidence="3" id="KW-0675">Receptor</keyword>
<gene>
    <name evidence="3" type="primary">tctC</name>
    <name evidence="3" type="ordered locus">Rta_32560</name>
</gene>
<dbReference type="Gene3D" id="3.40.190.150">
    <property type="entry name" value="Bordetella uptake gene, domain 1"/>
    <property type="match status" value="1"/>
</dbReference>
<keyword evidence="2" id="KW-0732">Signal</keyword>
<evidence type="ECO:0000313" key="4">
    <source>
        <dbReference type="Proteomes" id="UP000008385"/>
    </source>
</evidence>
<feature type="signal peptide" evidence="2">
    <location>
        <begin position="1"/>
        <end position="25"/>
    </location>
</feature>
<dbReference type="AlphaFoldDB" id="F5XY43"/>
<dbReference type="Proteomes" id="UP000008385">
    <property type="component" value="Chromosome"/>
</dbReference>
<dbReference type="EMBL" id="CP000245">
    <property type="protein sequence ID" value="AEG94368.1"/>
    <property type="molecule type" value="Genomic_DNA"/>
</dbReference>
<dbReference type="InterPro" id="IPR042100">
    <property type="entry name" value="Bug_dom1"/>
</dbReference>
<dbReference type="PIRSF" id="PIRSF017082">
    <property type="entry name" value="YflP"/>
    <property type="match status" value="1"/>
</dbReference>
<comment type="similarity">
    <text evidence="1">Belongs to the UPF0065 (bug) family.</text>
</comment>
<organism evidence="3 4">
    <name type="scientific">Ramlibacter tataouinensis (strain ATCC BAA-407 / DSM 14655 / LMG 21543 / TTB310)</name>
    <dbReference type="NCBI Taxonomy" id="365046"/>
    <lineage>
        <taxon>Bacteria</taxon>
        <taxon>Pseudomonadati</taxon>
        <taxon>Pseudomonadota</taxon>
        <taxon>Betaproteobacteria</taxon>
        <taxon>Burkholderiales</taxon>
        <taxon>Comamonadaceae</taxon>
        <taxon>Ramlibacter</taxon>
    </lineage>
</organism>
<evidence type="ECO:0000256" key="2">
    <source>
        <dbReference type="SAM" id="SignalP"/>
    </source>
</evidence>
<dbReference type="eggNOG" id="COG3181">
    <property type="taxonomic scope" value="Bacteria"/>
</dbReference>
<proteinExistence type="inferred from homology"/>
<dbReference type="HOGENOM" id="CLU_045683_0_0_4"/>
<dbReference type="PANTHER" id="PTHR42928:SF5">
    <property type="entry name" value="BLR1237 PROTEIN"/>
    <property type="match status" value="1"/>
</dbReference>